<sequence length="727" mass="83244">MELLLGPSSSSMIVGPNDNRLNIHQHFTCTSANVVYVLVCKRCKILYVGETKRRLADRVNEHLRSIKQNLPGFLVATHFNPPSACSILDPVGSAHRYRKFYGGYTRLLLLVLFSFTRYEAGKSEEDADQRGRRSEGDADQRMGREEGVQIDGNNLDCLYRKADPGTVTQIEIESHNIAEKLNIGDRINRTAPKQAFVTIKDHKENFQTNTKCRLINLTKPEMGRVSKAILVRINNTIRSRIRVNQWRNTSSVLKWFTNLDKKNNLTFLVFDIVDFYPSISEELLSKCLLWAKRYASISNTEHSAILNARRSLLYDHKGNTWEKRETHDQFDVSMGAYDGAEVCELVGLYILYQLENQLGVDSVGLYRDDGLAVMRSFSGSNADRVRKDLVKVFQSCGLKITVQTNLRSVNFLDVTLNLDTASYQPYRKPNDEPIYINRLSNHPPTIIKNIPQAIGRRISELSSSEEAFKNTAPAYNEALKSAGYNQEIEYQDTSATREGKKNRSRKIIWYNPPFSKNVKTNIGANFLKLISKHFPKGSKLHKIFNKNTVKVSYSCMRNMQQIIKSHNSDVLKRAHQEPQQKSCNCRQPSSCPLRGNCLNSDVIYKATVTSDNTNVSYVGLASGQFKSRYNNHTKSFRHSRYKNDTGLSKHIWELKAKNRDYSIRWEILRKSNTFKRHSGLCNLCIEEKLEIIRSSENNLNKRTELVSTCRHGSTYKGKPPNRALRKR</sequence>
<feature type="domain" description="Helix-turn-helix" evidence="2">
    <location>
        <begin position="434"/>
        <end position="486"/>
    </location>
</feature>
<dbReference type="Pfam" id="PF26215">
    <property type="entry name" value="HTH_animal"/>
    <property type="match status" value="1"/>
</dbReference>
<feature type="region of interest" description="Disordered" evidence="1">
    <location>
        <begin position="124"/>
        <end position="146"/>
    </location>
</feature>
<comment type="caution">
    <text evidence="3">The sequence shown here is derived from an EMBL/GenBank/DDBJ whole genome shotgun (WGS) entry which is preliminary data.</text>
</comment>
<dbReference type="PANTHER" id="PTHR21301:SF10">
    <property type="entry name" value="REVERSE TRANSCRIPTASE DOMAIN-CONTAINING PROTEIN"/>
    <property type="match status" value="1"/>
</dbReference>
<evidence type="ECO:0000313" key="3">
    <source>
        <dbReference type="EMBL" id="KAJ8042980.1"/>
    </source>
</evidence>
<evidence type="ECO:0000313" key="4">
    <source>
        <dbReference type="Proteomes" id="UP001152320"/>
    </source>
</evidence>
<dbReference type="InterPro" id="IPR058912">
    <property type="entry name" value="HTH_animal"/>
</dbReference>
<dbReference type="EMBL" id="JAIZAY010000004">
    <property type="protein sequence ID" value="KAJ8042980.1"/>
    <property type="molecule type" value="Genomic_DNA"/>
</dbReference>
<dbReference type="PANTHER" id="PTHR21301">
    <property type="entry name" value="REVERSE TRANSCRIPTASE"/>
    <property type="match status" value="1"/>
</dbReference>
<keyword evidence="4" id="KW-1185">Reference proteome</keyword>
<dbReference type="AlphaFoldDB" id="A0A9Q1CE29"/>
<proteinExistence type="predicted"/>
<accession>A0A9Q1CE29</accession>
<gene>
    <name evidence="3" type="ORF">HOLleu_09883</name>
</gene>
<evidence type="ECO:0000256" key="1">
    <source>
        <dbReference type="SAM" id="MobiDB-lite"/>
    </source>
</evidence>
<dbReference type="Proteomes" id="UP001152320">
    <property type="component" value="Chromosome 4"/>
</dbReference>
<name>A0A9Q1CE29_HOLLE</name>
<evidence type="ECO:0000259" key="2">
    <source>
        <dbReference type="Pfam" id="PF26215"/>
    </source>
</evidence>
<dbReference type="OrthoDB" id="10063818at2759"/>
<protein>
    <recommendedName>
        <fullName evidence="2">Helix-turn-helix domain-containing protein</fullName>
    </recommendedName>
</protein>
<organism evidence="3 4">
    <name type="scientific">Holothuria leucospilota</name>
    <name type="common">Black long sea cucumber</name>
    <name type="synonym">Mertensiothuria leucospilota</name>
    <dbReference type="NCBI Taxonomy" id="206669"/>
    <lineage>
        <taxon>Eukaryota</taxon>
        <taxon>Metazoa</taxon>
        <taxon>Echinodermata</taxon>
        <taxon>Eleutherozoa</taxon>
        <taxon>Echinozoa</taxon>
        <taxon>Holothuroidea</taxon>
        <taxon>Aspidochirotacea</taxon>
        <taxon>Aspidochirotida</taxon>
        <taxon>Holothuriidae</taxon>
        <taxon>Holothuria</taxon>
    </lineage>
</organism>
<reference evidence="3" key="1">
    <citation type="submission" date="2021-10" db="EMBL/GenBank/DDBJ databases">
        <title>Tropical sea cucumber genome reveals ecological adaptation and Cuvierian tubules defense mechanism.</title>
        <authorList>
            <person name="Chen T."/>
        </authorList>
    </citation>
    <scope>NUCLEOTIDE SEQUENCE</scope>
    <source>
        <strain evidence="3">Nanhai2018</strain>
        <tissue evidence="3">Muscle</tissue>
    </source>
</reference>